<evidence type="ECO:0000313" key="2">
    <source>
        <dbReference type="EMBL" id="TCZ75553.1"/>
    </source>
</evidence>
<dbReference type="OrthoDB" id="2661791at2"/>
<feature type="transmembrane region" description="Helical" evidence="1">
    <location>
        <begin position="43"/>
        <end position="64"/>
    </location>
</feature>
<gene>
    <name evidence="2" type="ORF">E0485_16800</name>
</gene>
<feature type="transmembrane region" description="Helical" evidence="1">
    <location>
        <begin position="103"/>
        <end position="125"/>
    </location>
</feature>
<keyword evidence="1" id="KW-0472">Membrane</keyword>
<dbReference type="AlphaFoldDB" id="A0A4R4E980"/>
<protein>
    <submittedName>
        <fullName evidence="2">DUF3397 domain-containing protein</fullName>
    </submittedName>
</protein>
<organism evidence="2 3">
    <name type="scientific">Paenibacillus albiflavus</name>
    <dbReference type="NCBI Taxonomy" id="2545760"/>
    <lineage>
        <taxon>Bacteria</taxon>
        <taxon>Bacillati</taxon>
        <taxon>Bacillota</taxon>
        <taxon>Bacilli</taxon>
        <taxon>Bacillales</taxon>
        <taxon>Paenibacillaceae</taxon>
        <taxon>Paenibacillus</taxon>
    </lineage>
</organism>
<dbReference type="Proteomes" id="UP000295418">
    <property type="component" value="Unassembled WGS sequence"/>
</dbReference>
<keyword evidence="1" id="KW-1133">Transmembrane helix</keyword>
<dbReference type="InterPro" id="IPR024515">
    <property type="entry name" value="DUF3397"/>
</dbReference>
<keyword evidence="3" id="KW-1185">Reference proteome</keyword>
<reference evidence="2 3" key="1">
    <citation type="submission" date="2019-03" db="EMBL/GenBank/DDBJ databases">
        <authorList>
            <person name="Kim M.K.M."/>
        </authorList>
    </citation>
    <scope>NUCLEOTIDE SEQUENCE [LARGE SCALE GENOMIC DNA]</scope>
    <source>
        <strain evidence="2 3">18JY21-1</strain>
    </source>
</reference>
<sequence length="129" mass="14907">MTTVLAILKTTYIVLSVIPYVVFAAVWGICYFMWKDKKRSTQLAMDISTFFLITSVAGLANSIMGFKFSWWFIILMLLIAFGVVGGYQYRLKGESNVPKVMRIIWRLAFMVLSICYIILLLIELIRQLF</sequence>
<feature type="transmembrane region" description="Helical" evidence="1">
    <location>
        <begin position="12"/>
        <end position="34"/>
    </location>
</feature>
<dbReference type="RefSeq" id="WP_132419233.1">
    <property type="nucleotide sequence ID" value="NZ_SKFG01000018.1"/>
</dbReference>
<dbReference type="EMBL" id="SKFG01000018">
    <property type="protein sequence ID" value="TCZ75553.1"/>
    <property type="molecule type" value="Genomic_DNA"/>
</dbReference>
<keyword evidence="1" id="KW-0812">Transmembrane</keyword>
<comment type="caution">
    <text evidence="2">The sequence shown here is derived from an EMBL/GenBank/DDBJ whole genome shotgun (WGS) entry which is preliminary data.</text>
</comment>
<evidence type="ECO:0000313" key="3">
    <source>
        <dbReference type="Proteomes" id="UP000295418"/>
    </source>
</evidence>
<accession>A0A4R4E980</accession>
<evidence type="ECO:0000256" key="1">
    <source>
        <dbReference type="SAM" id="Phobius"/>
    </source>
</evidence>
<proteinExistence type="predicted"/>
<dbReference type="Pfam" id="PF11877">
    <property type="entry name" value="DUF3397"/>
    <property type="match status" value="1"/>
</dbReference>
<name>A0A4R4E980_9BACL</name>
<feature type="transmembrane region" description="Helical" evidence="1">
    <location>
        <begin position="70"/>
        <end position="91"/>
    </location>
</feature>